<evidence type="ECO:0000313" key="3">
    <source>
        <dbReference type="EMBL" id="GBR53685.1"/>
    </source>
</evidence>
<proteinExistence type="inferred from homology"/>
<reference evidence="3 4" key="1">
    <citation type="submission" date="2013-04" db="EMBL/GenBank/DDBJ databases">
        <title>The genome sequencing project of 58 acetic acid bacteria.</title>
        <authorList>
            <person name="Okamoto-Kainuma A."/>
            <person name="Ishikawa M."/>
            <person name="Umino S."/>
            <person name="Koizumi Y."/>
            <person name="Shiwa Y."/>
            <person name="Yoshikawa H."/>
            <person name="Matsutani M."/>
            <person name="Matsushita K."/>
        </authorList>
    </citation>
    <scope>NUCLEOTIDE SEQUENCE [LARGE SCALE GENOMIC DNA]</scope>
    <source>
        <strain evidence="3 4">NBRC 106555</strain>
    </source>
</reference>
<protein>
    <recommendedName>
        <fullName evidence="2">UPF0301 protein AA106555_1392</fullName>
    </recommendedName>
</protein>
<accession>A0ABQ0QQX9</accession>
<dbReference type="Gene3D" id="3.40.1740.10">
    <property type="entry name" value="VC0467-like"/>
    <property type="match status" value="1"/>
</dbReference>
<dbReference type="EMBL" id="BAQC01000038">
    <property type="protein sequence ID" value="GBR53685.1"/>
    <property type="molecule type" value="Genomic_DNA"/>
</dbReference>
<dbReference type="PANTHER" id="PTHR30327:SF1">
    <property type="entry name" value="UPF0301 PROTEIN YQGE"/>
    <property type="match status" value="1"/>
</dbReference>
<dbReference type="Pfam" id="PF02622">
    <property type="entry name" value="DUF179"/>
    <property type="match status" value="1"/>
</dbReference>
<gene>
    <name evidence="3" type="ORF">AA106555_1392</name>
</gene>
<organism evidence="3 4">
    <name type="scientific">Neokomagataea thailandica NBRC 106555</name>
    <dbReference type="NCBI Taxonomy" id="1223520"/>
    <lineage>
        <taxon>Bacteria</taxon>
        <taxon>Pseudomonadati</taxon>
        <taxon>Pseudomonadota</taxon>
        <taxon>Alphaproteobacteria</taxon>
        <taxon>Acetobacterales</taxon>
        <taxon>Acetobacteraceae</taxon>
        <taxon>Neokomagataea</taxon>
    </lineage>
</organism>
<dbReference type="HAMAP" id="MF_00758">
    <property type="entry name" value="UPF0301"/>
    <property type="match status" value="1"/>
</dbReference>
<sequence length="206" mass="22348">MQTKVYFTHVSIMQNTFSGHDENLTGKLLIATPHLADTFFAQSVIYLCSHSASQGAIGLIINKRVLKPSIDEILAQLSISPIPPKKQLPLCLGGPVDHDRGFVLHTSECHYEGGLAVSPDIQMTANLSVLKDVANGRGPTRALMALGHAAWSAGQLETEILKDTSWFVAPANHDILFSTQYSTKWREALSSINIDPLLLSNTTGEA</sequence>
<comment type="caution">
    <text evidence="3">The sequence shown here is derived from an EMBL/GenBank/DDBJ whole genome shotgun (WGS) entry which is preliminary data.</text>
</comment>
<dbReference type="Proteomes" id="UP001062632">
    <property type="component" value="Unassembled WGS sequence"/>
</dbReference>
<keyword evidence="4" id="KW-1185">Reference proteome</keyword>
<evidence type="ECO:0000256" key="2">
    <source>
        <dbReference type="HAMAP-Rule" id="MF_00758"/>
    </source>
</evidence>
<evidence type="ECO:0000313" key="4">
    <source>
        <dbReference type="Proteomes" id="UP001062632"/>
    </source>
</evidence>
<dbReference type="SUPFAM" id="SSF143456">
    <property type="entry name" value="VC0467-like"/>
    <property type="match status" value="1"/>
</dbReference>
<evidence type="ECO:0000256" key="1">
    <source>
        <dbReference type="ARBA" id="ARBA00009600"/>
    </source>
</evidence>
<dbReference type="InterPro" id="IPR003774">
    <property type="entry name" value="AlgH-like"/>
</dbReference>
<name>A0ABQ0QQX9_9PROT</name>
<comment type="similarity">
    <text evidence="1 2">Belongs to the UPF0301 (AlgH) family.</text>
</comment>
<dbReference type="PANTHER" id="PTHR30327">
    <property type="entry name" value="UNCHARACTERIZED PROTEIN YQGE"/>
    <property type="match status" value="1"/>
</dbReference>